<dbReference type="Gene3D" id="3.90.550.10">
    <property type="entry name" value="Spore Coat Polysaccharide Biosynthesis Protein SpsA, Chain A"/>
    <property type="match status" value="1"/>
</dbReference>
<keyword evidence="3" id="KW-0808">Transferase</keyword>
<dbReference type="AlphaFoldDB" id="A0A1C4GXQ1"/>
<dbReference type="Pfam" id="PF00535">
    <property type="entry name" value="Glycos_transf_2"/>
    <property type="match status" value="1"/>
</dbReference>
<name>A0A1C4GXQ1_9GAMM</name>
<dbReference type="SUPFAM" id="SSF53448">
    <property type="entry name" value="Nucleotide-diphospho-sugar transferases"/>
    <property type="match status" value="1"/>
</dbReference>
<feature type="domain" description="Glycosyltransferase 2-like" evidence="2">
    <location>
        <begin position="9"/>
        <end position="97"/>
    </location>
</feature>
<dbReference type="Gene3D" id="1.25.40.10">
    <property type="entry name" value="Tetratricopeptide repeat domain"/>
    <property type="match status" value="1"/>
</dbReference>
<dbReference type="InterPro" id="IPR001173">
    <property type="entry name" value="Glyco_trans_2-like"/>
</dbReference>
<dbReference type="InterPro" id="IPR029044">
    <property type="entry name" value="Nucleotide-diphossugar_trans"/>
</dbReference>
<protein>
    <submittedName>
        <fullName evidence="3">Glycosyl transferase family 2</fullName>
    </submittedName>
</protein>
<comment type="similarity">
    <text evidence="1">Belongs to the glycosyltransferase 2 family. WaaE/KdtX subfamily.</text>
</comment>
<dbReference type="OrthoDB" id="9815923at2"/>
<dbReference type="EMBL" id="FMBK01000013">
    <property type="protein sequence ID" value="SCC72959.1"/>
    <property type="molecule type" value="Genomic_DNA"/>
</dbReference>
<dbReference type="PANTHER" id="PTHR43630">
    <property type="entry name" value="POLY-BETA-1,6-N-ACETYL-D-GLUCOSAMINE SYNTHASE"/>
    <property type="match status" value="1"/>
</dbReference>
<dbReference type="GO" id="GO:0016740">
    <property type="term" value="F:transferase activity"/>
    <property type="evidence" value="ECO:0007669"/>
    <property type="project" value="UniProtKB-KW"/>
</dbReference>
<proteinExistence type="inferred from homology"/>
<evidence type="ECO:0000256" key="1">
    <source>
        <dbReference type="ARBA" id="ARBA00038494"/>
    </source>
</evidence>
<sequence length="361" mass="42230">MKHHIRLNMIVKNEAHVILRCLASVKPLIDSWVIVDTGSTDGTQQIIQNYLQDLPGQLLERPWKNFGFNRTEALELALTDTLPKADYLLFIDADESLLAESDFSWPDLTGTAYYFNCIYDNLRYCRNALISTRLAWSWKGVLHEYLHSPHPHQWQTLEGLNIFIQHDGARAKSADTYLKDIATLEQGIQDEPDNLRYIFYLAQSYRDAGLLDKSRTYFLKRASAGGWEEERWMAQFRAAQMAERLKLPHEQIYLEYLKAWIARQNRAEPLYELARFYRSLNQYDLASYYAQQATQIDMSNDKLFVDASVYEWRALDELSVSASYCQVYKERGKQAILKLLQEQKFPRSEAKRISSNLKYYA</sequence>
<evidence type="ECO:0000259" key="2">
    <source>
        <dbReference type="Pfam" id="PF00535"/>
    </source>
</evidence>
<dbReference type="SUPFAM" id="SSF48452">
    <property type="entry name" value="TPR-like"/>
    <property type="match status" value="1"/>
</dbReference>
<accession>A0A1C4GXQ1</accession>
<dbReference type="PANTHER" id="PTHR43630:SF2">
    <property type="entry name" value="GLYCOSYLTRANSFERASE"/>
    <property type="match status" value="1"/>
</dbReference>
<dbReference type="RefSeq" id="WP_092720842.1">
    <property type="nucleotide sequence ID" value="NZ_FMBK01000013.1"/>
</dbReference>
<evidence type="ECO:0000313" key="3">
    <source>
        <dbReference type="EMBL" id="SCC72959.1"/>
    </source>
</evidence>
<gene>
    <name evidence="3" type="ORF">GA0116959_113115</name>
</gene>
<reference evidence="3 4" key="1">
    <citation type="submission" date="2016-08" db="EMBL/GenBank/DDBJ databases">
        <authorList>
            <person name="Seilhamer J.J."/>
        </authorList>
    </citation>
    <scope>NUCLEOTIDE SEQUENCE [LARGE SCALE GENOMIC DNA]</scope>
    <source>
        <strain evidence="3 4">ANC 4874</strain>
    </source>
</reference>
<organism evidence="3 4">
    <name type="scientific">Acinetobacter albensis</name>
    <dbReference type="NCBI Taxonomy" id="1673609"/>
    <lineage>
        <taxon>Bacteria</taxon>
        <taxon>Pseudomonadati</taxon>
        <taxon>Pseudomonadota</taxon>
        <taxon>Gammaproteobacteria</taxon>
        <taxon>Moraxellales</taxon>
        <taxon>Moraxellaceae</taxon>
        <taxon>Acinetobacter</taxon>
    </lineage>
</organism>
<evidence type="ECO:0000313" key="4">
    <source>
        <dbReference type="Proteomes" id="UP000243661"/>
    </source>
</evidence>
<dbReference type="Proteomes" id="UP000243661">
    <property type="component" value="Unassembled WGS sequence"/>
</dbReference>
<dbReference type="InterPro" id="IPR011990">
    <property type="entry name" value="TPR-like_helical_dom_sf"/>
</dbReference>